<reference evidence="1 2" key="1">
    <citation type="submission" date="2017-05" db="EMBL/GenBank/DDBJ databases">
        <authorList>
            <person name="Song R."/>
            <person name="Chenine A.L."/>
            <person name="Ruprecht R.M."/>
        </authorList>
    </citation>
    <scope>NUCLEOTIDE SEQUENCE [LARGE SCALE GENOMIC DNA]</scope>
    <source>
        <strain evidence="1 2">DSM 26136</strain>
    </source>
</reference>
<dbReference type="AlphaFoldDB" id="A0A1Y0ELI9"/>
<organism evidence="1 2">
    <name type="scientific">Comamonas serinivorans</name>
    <dbReference type="NCBI Taxonomy" id="1082851"/>
    <lineage>
        <taxon>Bacteria</taxon>
        <taxon>Pseudomonadati</taxon>
        <taxon>Pseudomonadota</taxon>
        <taxon>Betaproteobacteria</taxon>
        <taxon>Burkholderiales</taxon>
        <taxon>Comamonadaceae</taxon>
        <taxon>Comamonas</taxon>
    </lineage>
</organism>
<evidence type="ECO:0000313" key="2">
    <source>
        <dbReference type="Proteomes" id="UP000196138"/>
    </source>
</evidence>
<dbReference type="Proteomes" id="UP000196138">
    <property type="component" value="Chromosome"/>
</dbReference>
<protein>
    <submittedName>
        <fullName evidence="1">Uncharacterized protein</fullName>
    </submittedName>
</protein>
<evidence type="ECO:0000313" key="1">
    <source>
        <dbReference type="EMBL" id="ARU04268.1"/>
    </source>
</evidence>
<proteinExistence type="predicted"/>
<dbReference type="KEGG" id="cser:CCO03_05865"/>
<accession>A0A1Y0ELI9</accession>
<keyword evidence="2" id="KW-1185">Reference proteome</keyword>
<dbReference type="EMBL" id="CP021455">
    <property type="protein sequence ID" value="ARU04268.1"/>
    <property type="molecule type" value="Genomic_DNA"/>
</dbReference>
<sequence length="60" mass="6328">MNRASVGCNASGRTVQRPCQVMPQRGVTQAALAWPCGPLFSATRTVTSAGLRTRRPPAST</sequence>
<name>A0A1Y0ELI9_9BURK</name>
<gene>
    <name evidence="1" type="ORF">CCO03_05865</name>
</gene>